<dbReference type="InterPro" id="IPR026188">
    <property type="entry name" value="Lebercilin-like"/>
</dbReference>
<evidence type="ECO:0000313" key="6">
    <source>
        <dbReference type="EMBL" id="THD25834.1"/>
    </source>
</evidence>
<evidence type="ECO:0000259" key="5">
    <source>
        <dbReference type="Pfam" id="PF15619"/>
    </source>
</evidence>
<evidence type="ECO:0000256" key="2">
    <source>
        <dbReference type="ARBA" id="ARBA00023054"/>
    </source>
</evidence>
<proteinExistence type="inferred from homology"/>
<accession>A0A4E0RIL0</accession>
<feature type="compositionally biased region" description="Polar residues" evidence="4">
    <location>
        <begin position="367"/>
        <end position="378"/>
    </location>
</feature>
<dbReference type="PANTHER" id="PTHR16650">
    <property type="entry name" value="C21ORF13-RELATED"/>
    <property type="match status" value="1"/>
</dbReference>
<dbReference type="Pfam" id="PF15619">
    <property type="entry name" value="Lebercilin"/>
    <property type="match status" value="1"/>
</dbReference>
<feature type="region of interest" description="Disordered" evidence="4">
    <location>
        <begin position="509"/>
        <end position="528"/>
    </location>
</feature>
<evidence type="ECO:0000256" key="1">
    <source>
        <dbReference type="ARBA" id="ARBA00010229"/>
    </source>
</evidence>
<feature type="compositionally biased region" description="Polar residues" evidence="4">
    <location>
        <begin position="457"/>
        <end position="467"/>
    </location>
</feature>
<dbReference type="Proteomes" id="UP000230066">
    <property type="component" value="Unassembled WGS sequence"/>
</dbReference>
<evidence type="ECO:0000313" key="7">
    <source>
        <dbReference type="Proteomes" id="UP000230066"/>
    </source>
</evidence>
<feature type="region of interest" description="Disordered" evidence="4">
    <location>
        <begin position="256"/>
        <end position="292"/>
    </location>
</feature>
<feature type="region of interest" description="Disordered" evidence="4">
    <location>
        <begin position="345"/>
        <end position="378"/>
    </location>
</feature>
<organism evidence="6 7">
    <name type="scientific">Fasciola hepatica</name>
    <name type="common">Liver fluke</name>
    <dbReference type="NCBI Taxonomy" id="6192"/>
    <lineage>
        <taxon>Eukaryota</taxon>
        <taxon>Metazoa</taxon>
        <taxon>Spiralia</taxon>
        <taxon>Lophotrochozoa</taxon>
        <taxon>Platyhelminthes</taxon>
        <taxon>Trematoda</taxon>
        <taxon>Digenea</taxon>
        <taxon>Plagiorchiida</taxon>
        <taxon>Echinostomata</taxon>
        <taxon>Echinostomatoidea</taxon>
        <taxon>Fasciolidae</taxon>
        <taxon>Fasciola</taxon>
    </lineage>
</organism>
<comment type="similarity">
    <text evidence="1">Belongs to the LCA5 family.</text>
</comment>
<keyword evidence="7" id="KW-1185">Reference proteome</keyword>
<feature type="compositionally biased region" description="Polar residues" evidence="4">
    <location>
        <begin position="281"/>
        <end position="290"/>
    </location>
</feature>
<feature type="coiled-coil region" evidence="3">
    <location>
        <begin position="120"/>
        <end position="243"/>
    </location>
</feature>
<protein>
    <submittedName>
        <fullName evidence="6">Lebercilin</fullName>
    </submittedName>
</protein>
<dbReference type="GO" id="GO:0042073">
    <property type="term" value="P:intraciliary transport"/>
    <property type="evidence" value="ECO:0007669"/>
    <property type="project" value="TreeGrafter"/>
</dbReference>
<feature type="region of interest" description="Disordered" evidence="4">
    <location>
        <begin position="675"/>
        <end position="704"/>
    </location>
</feature>
<dbReference type="EMBL" id="JXXN02000973">
    <property type="protein sequence ID" value="THD25834.1"/>
    <property type="molecule type" value="Genomic_DNA"/>
</dbReference>
<feature type="compositionally biased region" description="Polar residues" evidence="4">
    <location>
        <begin position="256"/>
        <end position="269"/>
    </location>
</feature>
<gene>
    <name evidence="6" type="ORF">D915_003453</name>
</gene>
<name>A0A4E0RIL0_FASHE</name>
<feature type="domain" description="Lebercilin" evidence="5">
    <location>
        <begin position="54"/>
        <end position="242"/>
    </location>
</feature>
<keyword evidence="2 3" id="KW-0175">Coiled coil</keyword>
<dbReference type="PANTHER" id="PTHR16650:SF6">
    <property type="entry name" value="GH21622P"/>
    <property type="match status" value="1"/>
</dbReference>
<feature type="region of interest" description="Disordered" evidence="4">
    <location>
        <begin position="457"/>
        <end position="490"/>
    </location>
</feature>
<dbReference type="GO" id="GO:0005930">
    <property type="term" value="C:axoneme"/>
    <property type="evidence" value="ECO:0007669"/>
    <property type="project" value="TreeGrafter"/>
</dbReference>
<reference evidence="6" key="1">
    <citation type="submission" date="2019-03" db="EMBL/GenBank/DDBJ databases">
        <title>Improved annotation for the trematode Fasciola hepatica.</title>
        <authorList>
            <person name="Choi Y.-J."/>
            <person name="Martin J."/>
            <person name="Mitreva M."/>
        </authorList>
    </citation>
    <scope>NUCLEOTIDE SEQUENCE [LARGE SCALE GENOMIC DNA]</scope>
</reference>
<feature type="coiled-coil region" evidence="3">
    <location>
        <begin position="298"/>
        <end position="325"/>
    </location>
</feature>
<evidence type="ECO:0000256" key="4">
    <source>
        <dbReference type="SAM" id="MobiDB-lite"/>
    </source>
</evidence>
<dbReference type="InterPro" id="IPR028933">
    <property type="entry name" value="Lebercilin_dom"/>
</dbReference>
<comment type="caution">
    <text evidence="6">The sequence shown here is derived from an EMBL/GenBank/DDBJ whole genome shotgun (WGS) entry which is preliminary data.</text>
</comment>
<dbReference type="AlphaFoldDB" id="A0A4E0RIL0"/>
<feature type="compositionally biased region" description="Basic and acidic residues" evidence="4">
    <location>
        <begin position="680"/>
        <end position="704"/>
    </location>
</feature>
<evidence type="ECO:0000256" key="3">
    <source>
        <dbReference type="SAM" id="Coils"/>
    </source>
</evidence>
<sequence length="704" mass="80344">MLHPNGDSCGDALQAIHSVNSLVEDELRGKVNQQKTHFCTANRPGKRHDKYALQQVISARQHKIYEQQCEIEELRRRIRDVCSDNKFLREQNYWQAKALEKLDGKHAELPQLINGHLEEIRVFREQIKRMKEVLKQEKQRRHDAEGSKDKLLYELKHLRKLAEEQKLLERESLMKTIEKLQAEAQERERLLVNLERYAVNLEKNQRFESLRSAKTQRDMRGTCQQLLDKIRDLEQAVQEKQKIIELGNIYSKRSRAQSLSSHLEPQSTPAEPAGHQIEPVTDTNESSLNGKYTVRDRIKVFDQKRQDMERKRERIRRKRRQQNGRICLASDELDLELNQPDLFKSPGVIQNSPNRPFSARLPVDTPNADNINKQRPKSSYNLIVLPKINSKEPISSNENESGKVARPSTENKLVRFCTPKIKKVFHSQDDALFEELRRNEKLARILAESQLARASDSFSSSLEALTRTSKKSSSEDNMGHKSRSQSLDRLSGKYLDEISDQQMVTTYVDEDDSPSPVQPDCVTPTNLINPSDVVETRRSVEVKGLRRNLSETQHEAIKPCGDHTDASFLADVSTETASSDGLAPGPEEDLLWQETPSVHLTSSMGSSGMYRAANGVSVIDDNEGEESETHCISENHYDYTTAGSVERSPPVRTKDSLPILNCSARTTTLYTMINNSADNGKAKMNPEEKSRKTTDISKENKRNA</sequence>